<dbReference type="Proteomes" id="UP001283361">
    <property type="component" value="Unassembled WGS sequence"/>
</dbReference>
<proteinExistence type="predicted"/>
<sequence length="129" mass="14081">MITRNPTLATCQSIAYYRATHNPANVPKPRVNIVVELSSSGKRDNESPVLKAYTLCRLSVSTAIICDCMRVGRSAGGKNARIRAVLALYSGVVKVTSQLYLEGSNAVREDGTSEFPFTEAWKSITVSQR</sequence>
<reference evidence="1" key="1">
    <citation type="journal article" date="2023" name="G3 (Bethesda)">
        <title>A reference genome for the long-term kleptoplast-retaining sea slug Elysia crispata morphotype clarki.</title>
        <authorList>
            <person name="Eastman K.E."/>
            <person name="Pendleton A.L."/>
            <person name="Shaikh M.A."/>
            <person name="Suttiyut T."/>
            <person name="Ogas R."/>
            <person name="Tomko P."/>
            <person name="Gavelis G."/>
            <person name="Widhalm J.R."/>
            <person name="Wisecaver J.H."/>
        </authorList>
    </citation>
    <scope>NUCLEOTIDE SEQUENCE</scope>
    <source>
        <strain evidence="1">ECLA1</strain>
    </source>
</reference>
<accession>A0AAE0ZSR5</accession>
<protein>
    <submittedName>
        <fullName evidence="1">Uncharacterized protein</fullName>
    </submittedName>
</protein>
<dbReference type="AlphaFoldDB" id="A0AAE0ZSR5"/>
<dbReference type="EMBL" id="JAWDGP010003379">
    <property type="protein sequence ID" value="KAK3774874.1"/>
    <property type="molecule type" value="Genomic_DNA"/>
</dbReference>
<organism evidence="1 2">
    <name type="scientific">Elysia crispata</name>
    <name type="common">lettuce slug</name>
    <dbReference type="NCBI Taxonomy" id="231223"/>
    <lineage>
        <taxon>Eukaryota</taxon>
        <taxon>Metazoa</taxon>
        <taxon>Spiralia</taxon>
        <taxon>Lophotrochozoa</taxon>
        <taxon>Mollusca</taxon>
        <taxon>Gastropoda</taxon>
        <taxon>Heterobranchia</taxon>
        <taxon>Euthyneura</taxon>
        <taxon>Panpulmonata</taxon>
        <taxon>Sacoglossa</taxon>
        <taxon>Placobranchoidea</taxon>
        <taxon>Plakobranchidae</taxon>
        <taxon>Elysia</taxon>
    </lineage>
</organism>
<evidence type="ECO:0000313" key="2">
    <source>
        <dbReference type="Proteomes" id="UP001283361"/>
    </source>
</evidence>
<comment type="caution">
    <text evidence="1">The sequence shown here is derived from an EMBL/GenBank/DDBJ whole genome shotgun (WGS) entry which is preliminary data.</text>
</comment>
<name>A0AAE0ZSR5_9GAST</name>
<keyword evidence="2" id="KW-1185">Reference proteome</keyword>
<evidence type="ECO:0000313" key="1">
    <source>
        <dbReference type="EMBL" id="KAK3774874.1"/>
    </source>
</evidence>
<gene>
    <name evidence="1" type="ORF">RRG08_007233</name>
</gene>